<evidence type="ECO:0000256" key="1">
    <source>
        <dbReference type="SAM" id="MobiDB-lite"/>
    </source>
</evidence>
<dbReference type="HOGENOM" id="CLU_946606_0_0_1"/>
<dbReference type="EMBL" id="ANFO01001583">
    <property type="protein sequence ID" value="KGQ02401.1"/>
    <property type="molecule type" value="Genomic_DNA"/>
</dbReference>
<evidence type="ECO:0000313" key="3">
    <source>
        <dbReference type="Proteomes" id="UP000030106"/>
    </source>
</evidence>
<feature type="region of interest" description="Disordered" evidence="1">
    <location>
        <begin position="1"/>
        <end position="26"/>
    </location>
</feature>
<feature type="compositionally biased region" description="Basic and acidic residues" evidence="1">
    <location>
        <begin position="7"/>
        <end position="19"/>
    </location>
</feature>
<proteinExistence type="predicted"/>
<gene>
    <name evidence="2" type="ORF">BBAD15_g12389</name>
</gene>
<dbReference type="OrthoDB" id="5096715at2759"/>
<accession>A0A0A2V3N0</accession>
<dbReference type="Proteomes" id="UP000030106">
    <property type="component" value="Unassembled WGS sequence"/>
</dbReference>
<dbReference type="AlphaFoldDB" id="A0A0A2V3N0"/>
<sequence>MTARAFLADHTKKEKETARKRGPSLQKKTKQLGEIARIRTLTLYEDPTHGVWHVAMHCPTGKSFPDLTALVNEFSKGGEPPKVRDVGGCRPGRAAIISRKTNNPGRHRRARNAADIPQSIYDVPDDDGGEILCSASITCTSPSREASLDEYTVAEAVTVGEANTVGEADTVGETNMSGEINMIGETDAVGETDYTVGMEHTTIWAEEMAGMEDTVAWEADAGTGVEGWDVGGLETENPDLAWDTSTAPEVASHPLQQNNTKHYETQQGELSRKWAWYALMEALAQQRRLYFSLW</sequence>
<name>A0A0A2V3N0_BEABA</name>
<reference evidence="2 3" key="1">
    <citation type="submission" date="2012-10" db="EMBL/GenBank/DDBJ databases">
        <title>Genome sequencing and analysis of entomopathogenic fungi Beauveria bassiana D1-5.</title>
        <authorList>
            <person name="Li Q."/>
            <person name="Wang L."/>
            <person name="Zhang Z."/>
            <person name="Wang Q."/>
            <person name="Ren J."/>
            <person name="Wang M."/>
            <person name="Xu W."/>
            <person name="Wang J."/>
            <person name="Lu Y."/>
            <person name="Du Q."/>
            <person name="Sun Z."/>
        </authorList>
    </citation>
    <scope>NUCLEOTIDE SEQUENCE [LARGE SCALE GENOMIC DNA]</scope>
    <source>
        <strain evidence="2 3">D1-5</strain>
    </source>
</reference>
<comment type="caution">
    <text evidence="2">The sequence shown here is derived from an EMBL/GenBank/DDBJ whole genome shotgun (WGS) entry which is preliminary data.</text>
</comment>
<evidence type="ECO:0000313" key="2">
    <source>
        <dbReference type="EMBL" id="KGQ02401.1"/>
    </source>
</evidence>
<organism evidence="2 3">
    <name type="scientific">Beauveria bassiana D1-5</name>
    <dbReference type="NCBI Taxonomy" id="1245745"/>
    <lineage>
        <taxon>Eukaryota</taxon>
        <taxon>Fungi</taxon>
        <taxon>Dikarya</taxon>
        <taxon>Ascomycota</taxon>
        <taxon>Pezizomycotina</taxon>
        <taxon>Sordariomycetes</taxon>
        <taxon>Hypocreomycetidae</taxon>
        <taxon>Hypocreales</taxon>
        <taxon>Cordycipitaceae</taxon>
        <taxon>Beauveria</taxon>
    </lineage>
</organism>
<protein>
    <submittedName>
        <fullName evidence="2">Uncharacterized protein</fullName>
    </submittedName>
</protein>